<accession>A0A832QDF2</accession>
<reference evidence="1 2" key="1">
    <citation type="journal article" date="2020" name="Biotechnol. Biofuels">
        <title>New insights from the biogas microbiome by comprehensive genome-resolved metagenomics of nearly 1600 species originating from multiple anaerobic digesters.</title>
        <authorList>
            <person name="Campanaro S."/>
            <person name="Treu L."/>
            <person name="Rodriguez-R L.M."/>
            <person name="Kovalovszki A."/>
            <person name="Ziels R.M."/>
            <person name="Maus I."/>
            <person name="Zhu X."/>
            <person name="Kougias P.G."/>
            <person name="Basile A."/>
            <person name="Luo G."/>
            <person name="Schluter A."/>
            <person name="Konstantinidis K.T."/>
            <person name="Angelidaki I."/>
        </authorList>
    </citation>
    <scope>NUCLEOTIDE SEQUENCE [LARGE SCALE GENOMIC DNA]</scope>
    <source>
        <strain evidence="1">AS05jafATM_89</strain>
    </source>
</reference>
<gene>
    <name evidence="1" type="ORF">GX533_01230</name>
</gene>
<dbReference type="EMBL" id="DUTP01000002">
    <property type="protein sequence ID" value="HHX99293.1"/>
    <property type="molecule type" value="Genomic_DNA"/>
</dbReference>
<evidence type="ECO:0000313" key="1">
    <source>
        <dbReference type="EMBL" id="HHX99293.1"/>
    </source>
</evidence>
<organism evidence="1 2">
    <name type="scientific">Candidatus Dojkabacteria bacterium</name>
    <dbReference type="NCBI Taxonomy" id="2099670"/>
    <lineage>
        <taxon>Bacteria</taxon>
        <taxon>Candidatus Dojkabacteria</taxon>
    </lineage>
</organism>
<dbReference type="Proteomes" id="UP000576550">
    <property type="component" value="Unassembled WGS sequence"/>
</dbReference>
<evidence type="ECO:0000313" key="2">
    <source>
        <dbReference type="Proteomes" id="UP000576550"/>
    </source>
</evidence>
<proteinExistence type="predicted"/>
<dbReference type="AlphaFoldDB" id="A0A832QDF2"/>
<comment type="caution">
    <text evidence="1">The sequence shown here is derived from an EMBL/GenBank/DDBJ whole genome shotgun (WGS) entry which is preliminary data.</text>
</comment>
<sequence length="149" mass="16616">MEDKLFESIGTENLPKEYTPTPLVLENVVGWDKSEEIPETGGIQLNTDGLFCHPNGHTFLEAPMSRFFLDPRKCCADVIIANKGNEEWAIIYAIYTNPQFARKGEATKLTNALKKVFEPQFLLGMSTPLTSEGVRFASKLGLKIVPILL</sequence>
<protein>
    <submittedName>
        <fullName evidence="1">Uncharacterized protein</fullName>
    </submittedName>
</protein>
<name>A0A832QDF2_9BACT</name>